<dbReference type="PANTHER" id="PTHR24320">
    <property type="entry name" value="RETINOL DEHYDROGENASE"/>
    <property type="match status" value="1"/>
</dbReference>
<accession>A0A0G4ICP6</accession>
<name>A0A0G4ICP6_9ALVE</name>
<evidence type="ECO:0008006" key="4">
    <source>
        <dbReference type="Google" id="ProtNLM"/>
    </source>
</evidence>
<reference evidence="3" key="1">
    <citation type="submission" date="2014-11" db="EMBL/GenBank/DDBJ databases">
        <authorList>
            <person name="Otto D Thomas"/>
            <person name="Naeem Raeece"/>
        </authorList>
    </citation>
    <scope>NUCLEOTIDE SEQUENCE</scope>
</reference>
<dbReference type="PRINTS" id="PR00081">
    <property type="entry name" value="GDHRDH"/>
</dbReference>
<protein>
    <recommendedName>
        <fullName evidence="4">Oxidoreductase</fullName>
    </recommendedName>
</protein>
<dbReference type="VEuPathDB" id="CryptoDB:Cvel_2288"/>
<evidence type="ECO:0000256" key="2">
    <source>
        <dbReference type="ARBA" id="ARBA00023002"/>
    </source>
</evidence>
<sequence length="327" mass="35592">MSHPEVKSKWFADFKKQLPRVDGKVFAVTGTTSGTGYVAARTAAQYGGTVLLLNRPSERSTKSLASLKEAAPSGTFEQIDCDLQDLESVRKAAEVVSSKYPELYCLSNNAGIAAHEDKATKDGYDVQMQTNHLSHFLLTSLLLPSLGRGAERHGEARIVNHSSDARKMVKKLEARYFEKRGGDLGGNGSGLSSPNFQRYSQTKLANAVFTQALHEKLAAKQSKVKVLACHPGASSTPIIDGLPLQKESWFLSLFKYFLQSAEDGSMGLIRCMMGEGVKSGVLWGPSGWIHGMYGPAVSIRTRPVEKDPEMMNMLWGKSEEACGPFGV</sequence>
<gene>
    <name evidence="3" type="ORF">Cvel_2288</name>
</gene>
<dbReference type="Pfam" id="PF00106">
    <property type="entry name" value="adh_short"/>
    <property type="match status" value="1"/>
</dbReference>
<dbReference type="SUPFAM" id="SSF51735">
    <property type="entry name" value="NAD(P)-binding Rossmann-fold domains"/>
    <property type="match status" value="1"/>
</dbReference>
<dbReference type="EMBL" id="CDMZ01005831">
    <property type="protein sequence ID" value="CEM54948.1"/>
    <property type="molecule type" value="Genomic_DNA"/>
</dbReference>
<proteinExistence type="inferred from homology"/>
<evidence type="ECO:0000256" key="1">
    <source>
        <dbReference type="ARBA" id="ARBA00006484"/>
    </source>
</evidence>
<evidence type="ECO:0000313" key="3">
    <source>
        <dbReference type="EMBL" id="CEM54948.1"/>
    </source>
</evidence>
<dbReference type="Gene3D" id="3.40.50.720">
    <property type="entry name" value="NAD(P)-binding Rossmann-like Domain"/>
    <property type="match status" value="1"/>
</dbReference>
<dbReference type="PANTHER" id="PTHR24320:SF148">
    <property type="entry name" value="NAD(P)-BINDING ROSSMANN-FOLD SUPERFAMILY PROTEIN"/>
    <property type="match status" value="1"/>
</dbReference>
<dbReference type="InterPro" id="IPR002347">
    <property type="entry name" value="SDR_fam"/>
</dbReference>
<dbReference type="GO" id="GO:0016491">
    <property type="term" value="F:oxidoreductase activity"/>
    <property type="evidence" value="ECO:0007669"/>
    <property type="project" value="UniProtKB-KW"/>
</dbReference>
<dbReference type="AlphaFoldDB" id="A0A0G4ICP6"/>
<comment type="similarity">
    <text evidence="1">Belongs to the short-chain dehydrogenases/reductases (SDR) family.</text>
</comment>
<dbReference type="InterPro" id="IPR036291">
    <property type="entry name" value="NAD(P)-bd_dom_sf"/>
</dbReference>
<organism evidence="3">
    <name type="scientific">Chromera velia CCMP2878</name>
    <dbReference type="NCBI Taxonomy" id="1169474"/>
    <lineage>
        <taxon>Eukaryota</taxon>
        <taxon>Sar</taxon>
        <taxon>Alveolata</taxon>
        <taxon>Colpodellida</taxon>
        <taxon>Chromeraceae</taxon>
        <taxon>Chromera</taxon>
    </lineage>
</organism>
<dbReference type="PhylomeDB" id="A0A0G4ICP6"/>
<keyword evidence="2" id="KW-0560">Oxidoreductase</keyword>